<dbReference type="GO" id="GO:0019592">
    <property type="term" value="P:mannitol catabolic process"/>
    <property type="evidence" value="ECO:0007669"/>
    <property type="project" value="TreeGrafter"/>
</dbReference>
<dbReference type="InterPro" id="IPR000669">
    <property type="entry name" value="Mannitol_DH"/>
</dbReference>
<dbReference type="InterPro" id="IPR013131">
    <property type="entry name" value="Mannitol_DH_N"/>
</dbReference>
<evidence type="ECO:0000259" key="4">
    <source>
        <dbReference type="Pfam" id="PF08125"/>
    </source>
</evidence>
<sequence length="506" mass="54677">MNTLNRAALASGAVVAPHAPLAARPVEILQIGEGVFMRGFVDWMVDVANEKGVYRGGVAVAAPRRHAEPPPLAAQDGLYTVLLRGREGGAEVSERRIVSAIQTVLDPYAQWPETIALAASPALKFLVSNTTEAGVVDIPEPYDPAVCPESFPAKVAALLKARYDALGGPEAPPLIVLPCELIEANGATLRRIVLEHARRWDFSEAALCWIGESCRFFDTLVDRIVPGFPTDEAERLFAEWGYRDPLAIVAEPFHLWVIEAPPDVAAALPLAAAGANVVWTDDVRPYRERKLRLLNGTHTATALAAFLAGLDTVFEMVEDPLFARAVERVAFEELAPSVPLPEAERLSYARSVIERFGNPFLRHELTSIAFNSVSKWRVRLLPPVRQAVAAGRSAPGLVAFSLAALLWFYRCEREQGGFVGRRAKGAYPIRDEPENLTIMAEAWALEPAVGAAAVAARLLADRRLWGEDLTKVGNLAALALAAFEAIERRGVRGALEASLASGAGLA</sequence>
<dbReference type="SUPFAM" id="SSF51735">
    <property type="entry name" value="NAD(P)-binding Rossmann-fold domains"/>
    <property type="match status" value="1"/>
</dbReference>
<dbReference type="InterPro" id="IPR013328">
    <property type="entry name" value="6PGD_dom2"/>
</dbReference>
<dbReference type="Gene3D" id="3.40.50.720">
    <property type="entry name" value="NAD(P)-binding Rossmann-like Domain"/>
    <property type="match status" value="1"/>
</dbReference>
<dbReference type="OrthoDB" id="271711at2"/>
<dbReference type="Gene3D" id="1.10.1040.10">
    <property type="entry name" value="N-(1-d-carboxylethyl)-l-norvaline Dehydrogenase, domain 2"/>
    <property type="match status" value="1"/>
</dbReference>
<name>A0A366FUL7_9HYPH</name>
<dbReference type="Pfam" id="PF08125">
    <property type="entry name" value="Mannitol_dh_C"/>
    <property type="match status" value="1"/>
</dbReference>
<dbReference type="AlphaFoldDB" id="A0A366FUL7"/>
<dbReference type="InterPro" id="IPR036291">
    <property type="entry name" value="NAD(P)-bd_dom_sf"/>
</dbReference>
<dbReference type="Pfam" id="PF01232">
    <property type="entry name" value="Mannitol_dh"/>
    <property type="match status" value="1"/>
</dbReference>
<feature type="domain" description="Mannitol dehydrogenase N-terminal" evidence="3">
    <location>
        <begin position="27"/>
        <end position="267"/>
    </location>
</feature>
<evidence type="ECO:0000259" key="3">
    <source>
        <dbReference type="Pfam" id="PF01232"/>
    </source>
</evidence>
<proteinExistence type="predicted"/>
<evidence type="ECO:0000256" key="1">
    <source>
        <dbReference type="ARBA" id="ARBA00023002"/>
    </source>
</evidence>
<dbReference type="GO" id="GO:0008926">
    <property type="term" value="F:mannitol-1-phosphate 5-dehydrogenase activity"/>
    <property type="evidence" value="ECO:0007669"/>
    <property type="project" value="TreeGrafter"/>
</dbReference>
<dbReference type="SUPFAM" id="SSF48179">
    <property type="entry name" value="6-phosphogluconate dehydrogenase C-terminal domain-like"/>
    <property type="match status" value="1"/>
</dbReference>
<reference evidence="5 6" key="1">
    <citation type="submission" date="2018-06" db="EMBL/GenBank/DDBJ databases">
        <title>Genomic Encyclopedia of Type Strains, Phase IV (KMG-IV): sequencing the most valuable type-strain genomes for metagenomic binning, comparative biology and taxonomic classification.</title>
        <authorList>
            <person name="Goeker M."/>
        </authorList>
    </citation>
    <scope>NUCLEOTIDE SEQUENCE [LARGE SCALE GENOMIC DNA]</scope>
    <source>
        <strain evidence="5 6">DSM 24875</strain>
    </source>
</reference>
<keyword evidence="1" id="KW-0560">Oxidoreductase</keyword>
<dbReference type="EMBL" id="QNRK01000001">
    <property type="protein sequence ID" value="RBP18372.1"/>
    <property type="molecule type" value="Genomic_DNA"/>
</dbReference>
<dbReference type="NCBIfam" id="NF002969">
    <property type="entry name" value="PRK03643.1"/>
    <property type="match status" value="1"/>
</dbReference>
<dbReference type="GO" id="GO:0005829">
    <property type="term" value="C:cytosol"/>
    <property type="evidence" value="ECO:0007669"/>
    <property type="project" value="TreeGrafter"/>
</dbReference>
<dbReference type="PRINTS" id="PR00084">
    <property type="entry name" value="MTLDHDRGNASE"/>
</dbReference>
<dbReference type="InterPro" id="IPR013118">
    <property type="entry name" value="Mannitol_DH_C"/>
</dbReference>
<keyword evidence="2" id="KW-0520">NAD</keyword>
<dbReference type="Proteomes" id="UP000253529">
    <property type="component" value="Unassembled WGS sequence"/>
</dbReference>
<dbReference type="PANTHER" id="PTHR30524:SF0">
    <property type="entry name" value="ALTRONATE OXIDOREDUCTASE-RELATED"/>
    <property type="match status" value="1"/>
</dbReference>
<feature type="domain" description="Mannitol dehydrogenase C-terminal" evidence="4">
    <location>
        <begin position="282"/>
        <end position="485"/>
    </location>
</feature>
<evidence type="ECO:0000313" key="6">
    <source>
        <dbReference type="Proteomes" id="UP000253529"/>
    </source>
</evidence>
<comment type="caution">
    <text evidence="5">The sequence shown here is derived from an EMBL/GenBank/DDBJ whole genome shotgun (WGS) entry which is preliminary data.</text>
</comment>
<dbReference type="RefSeq" id="WP_113887410.1">
    <property type="nucleotide sequence ID" value="NZ_QNRK01000001.1"/>
</dbReference>
<evidence type="ECO:0000313" key="5">
    <source>
        <dbReference type="EMBL" id="RBP18372.1"/>
    </source>
</evidence>
<dbReference type="PANTHER" id="PTHR30524">
    <property type="entry name" value="MANNITOL-1-PHOSPHATE 5-DEHYDROGENASE"/>
    <property type="match status" value="1"/>
</dbReference>
<organism evidence="5 6">
    <name type="scientific">Roseiarcus fermentans</name>
    <dbReference type="NCBI Taxonomy" id="1473586"/>
    <lineage>
        <taxon>Bacteria</taxon>
        <taxon>Pseudomonadati</taxon>
        <taxon>Pseudomonadota</taxon>
        <taxon>Alphaproteobacteria</taxon>
        <taxon>Hyphomicrobiales</taxon>
        <taxon>Roseiarcaceae</taxon>
        <taxon>Roseiarcus</taxon>
    </lineage>
</organism>
<accession>A0A366FUL7</accession>
<keyword evidence="6" id="KW-1185">Reference proteome</keyword>
<evidence type="ECO:0000256" key="2">
    <source>
        <dbReference type="ARBA" id="ARBA00023027"/>
    </source>
</evidence>
<protein>
    <submittedName>
        <fullName evidence="5">Tagaturonate reductase</fullName>
    </submittedName>
</protein>
<gene>
    <name evidence="5" type="ORF">DFR50_101319</name>
</gene>
<dbReference type="InterPro" id="IPR008927">
    <property type="entry name" value="6-PGluconate_DH-like_C_sf"/>
</dbReference>